<dbReference type="AlphaFoldDB" id="A0A6H1ZV18"/>
<evidence type="ECO:0000313" key="3">
    <source>
        <dbReference type="EMBL" id="QJA81235.1"/>
    </source>
</evidence>
<evidence type="ECO:0000313" key="1">
    <source>
        <dbReference type="EMBL" id="QJA51050.1"/>
    </source>
</evidence>
<proteinExistence type="predicted"/>
<gene>
    <name evidence="3" type="ORF">MM415A00564_0008</name>
    <name evidence="2" type="ORF">MM415B01029_0018</name>
    <name evidence="1" type="ORF">TM448A01963_0009</name>
    <name evidence="4" type="ORF">TM448B02663_0005</name>
</gene>
<reference evidence="1" key="1">
    <citation type="submission" date="2020-03" db="EMBL/GenBank/DDBJ databases">
        <title>The deep terrestrial virosphere.</title>
        <authorList>
            <person name="Holmfeldt K."/>
            <person name="Nilsson E."/>
            <person name="Simone D."/>
            <person name="Lopez-Fernandez M."/>
            <person name="Wu X."/>
            <person name="de Brujin I."/>
            <person name="Lundin D."/>
            <person name="Andersson A."/>
            <person name="Bertilsson S."/>
            <person name="Dopson M."/>
        </authorList>
    </citation>
    <scope>NUCLEOTIDE SEQUENCE</scope>
    <source>
        <strain evidence="3">MM415A00564</strain>
        <strain evidence="2">MM415B01029</strain>
        <strain evidence="1">TM448A01963</strain>
        <strain evidence="4">TM448B02663</strain>
    </source>
</reference>
<name>A0A6H1ZV18_9ZZZZ</name>
<sequence>MRKIVRWVVLSLVALCGCAPITGLVVGKEFIPARPVLRYREGELVFVDDPPFYIIKVLMSSGKIKERYVYREQYLDYIALGDELKR</sequence>
<organism evidence="1">
    <name type="scientific">viral metagenome</name>
    <dbReference type="NCBI Taxonomy" id="1070528"/>
    <lineage>
        <taxon>unclassified sequences</taxon>
        <taxon>metagenomes</taxon>
        <taxon>organismal metagenomes</taxon>
    </lineage>
</organism>
<dbReference type="EMBL" id="MT144234">
    <property type="protein sequence ID" value="QJA51050.1"/>
    <property type="molecule type" value="Genomic_DNA"/>
</dbReference>
<dbReference type="PROSITE" id="PS51257">
    <property type="entry name" value="PROKAR_LIPOPROTEIN"/>
    <property type="match status" value="1"/>
</dbReference>
<accession>A0A6H1ZV18</accession>
<dbReference type="EMBL" id="MT144936">
    <property type="protein sequence ID" value="QJI01604.1"/>
    <property type="molecule type" value="Genomic_DNA"/>
</dbReference>
<dbReference type="EMBL" id="MT142452">
    <property type="protein sequence ID" value="QJA81235.1"/>
    <property type="molecule type" value="Genomic_DNA"/>
</dbReference>
<evidence type="ECO:0000313" key="2">
    <source>
        <dbReference type="EMBL" id="QJA60905.1"/>
    </source>
</evidence>
<evidence type="ECO:0000313" key="4">
    <source>
        <dbReference type="EMBL" id="QJI01604.1"/>
    </source>
</evidence>
<dbReference type="EMBL" id="MT141424">
    <property type="protein sequence ID" value="QJA60905.1"/>
    <property type="molecule type" value="Genomic_DNA"/>
</dbReference>
<protein>
    <submittedName>
        <fullName evidence="1">Uncharacterized protein</fullName>
    </submittedName>
</protein>